<organism evidence="3 4">
    <name type="scientific">BD1-7 clade bacterium</name>
    <dbReference type="NCBI Taxonomy" id="2029982"/>
    <lineage>
        <taxon>Bacteria</taxon>
        <taxon>Pseudomonadati</taxon>
        <taxon>Pseudomonadota</taxon>
        <taxon>Gammaproteobacteria</taxon>
        <taxon>Cellvibrionales</taxon>
        <taxon>Spongiibacteraceae</taxon>
        <taxon>BD1-7 clade</taxon>
    </lineage>
</organism>
<evidence type="ECO:0008006" key="5">
    <source>
        <dbReference type="Google" id="ProtNLM"/>
    </source>
</evidence>
<dbReference type="SUPFAM" id="SSF54001">
    <property type="entry name" value="Cysteine proteinases"/>
    <property type="match status" value="1"/>
</dbReference>
<accession>A0A5S9NZ32</accession>
<reference evidence="3 4" key="1">
    <citation type="submission" date="2019-11" db="EMBL/GenBank/DDBJ databases">
        <authorList>
            <person name="Holert J."/>
        </authorList>
    </citation>
    <scope>NUCLEOTIDE SEQUENCE [LARGE SCALE GENOMIC DNA]</scope>
    <source>
        <strain evidence="3">BC5_2</strain>
    </source>
</reference>
<dbReference type="AlphaFoldDB" id="A0A5S9NZ32"/>
<dbReference type="InterPro" id="IPR038765">
    <property type="entry name" value="Papain-like_cys_pep_sf"/>
</dbReference>
<dbReference type="InterPro" id="IPR007921">
    <property type="entry name" value="CHAP_dom"/>
</dbReference>
<proteinExistence type="predicted"/>
<evidence type="ECO:0000313" key="3">
    <source>
        <dbReference type="EMBL" id="CAA0096167.1"/>
    </source>
</evidence>
<evidence type="ECO:0000259" key="2">
    <source>
        <dbReference type="Pfam" id="PF05257"/>
    </source>
</evidence>
<dbReference type="Proteomes" id="UP000434580">
    <property type="component" value="Unassembled WGS sequence"/>
</dbReference>
<dbReference type="EMBL" id="CACSII010000004">
    <property type="protein sequence ID" value="CAA0096167.1"/>
    <property type="molecule type" value="Genomic_DNA"/>
</dbReference>
<dbReference type="Pfam" id="PF05257">
    <property type="entry name" value="CHAP"/>
    <property type="match status" value="1"/>
</dbReference>
<dbReference type="Pfam" id="PF01471">
    <property type="entry name" value="PG_binding_1"/>
    <property type="match status" value="1"/>
</dbReference>
<evidence type="ECO:0000313" key="4">
    <source>
        <dbReference type="Proteomes" id="UP000434580"/>
    </source>
</evidence>
<dbReference type="InterPro" id="IPR036366">
    <property type="entry name" value="PGBDSf"/>
</dbReference>
<evidence type="ECO:0000259" key="1">
    <source>
        <dbReference type="Pfam" id="PF01471"/>
    </source>
</evidence>
<gene>
    <name evidence="3" type="ORF">DPBNPPHM_03386</name>
</gene>
<feature type="domain" description="Peptidoglycan binding-like" evidence="1">
    <location>
        <begin position="12"/>
        <end position="69"/>
    </location>
</feature>
<dbReference type="SUPFAM" id="SSF47090">
    <property type="entry name" value="PGBD-like"/>
    <property type="match status" value="1"/>
</dbReference>
<dbReference type="Gene3D" id="1.10.101.10">
    <property type="entry name" value="PGBD-like superfamily/PGBD"/>
    <property type="match status" value="1"/>
</dbReference>
<feature type="domain" description="Peptidase C51" evidence="2">
    <location>
        <begin position="131"/>
        <end position="221"/>
    </location>
</feature>
<sequence>MKPLLQQGSTEQDAVRDLQASLNKAVNPSPNLTVDGDFGPATHAAVKSFQTQASLTIDGVVGKYTWSALMLACQVASQVQQTAQSPQDSITAQKALADIARDYLGARETGNNLAGDDMRMMEIFAADTIPGDGYPWCAAFVSLCVQKLLDDNGNYQHVHAPREASVHRFLTQWAESNDCLVFEPDNKIHTPNRGDIVVFTFSHIGIVDAVNDDGVVTIEGNTNESGSREGIMVAEKQRSMNVIKRFIRLPVAANQ</sequence>
<protein>
    <recommendedName>
        <fullName evidence="5">CHAP domain-containing protein</fullName>
    </recommendedName>
</protein>
<dbReference type="OrthoDB" id="5395100at2"/>
<dbReference type="InterPro" id="IPR002477">
    <property type="entry name" value="Peptidoglycan-bd-like"/>
</dbReference>
<name>A0A5S9NZ32_9GAMM</name>
<dbReference type="InterPro" id="IPR036365">
    <property type="entry name" value="PGBD-like_sf"/>
</dbReference>